<feature type="domain" description="STAS" evidence="6">
    <location>
        <begin position="438"/>
        <end position="552"/>
    </location>
</feature>
<feature type="transmembrane region" description="Helical" evidence="5">
    <location>
        <begin position="249"/>
        <end position="271"/>
    </location>
</feature>
<dbReference type="RefSeq" id="WP_222579536.1">
    <property type="nucleotide sequence ID" value="NZ_JAHVHU010000007.1"/>
</dbReference>
<dbReference type="GO" id="GO:0016020">
    <property type="term" value="C:membrane"/>
    <property type="evidence" value="ECO:0007669"/>
    <property type="project" value="UniProtKB-SubCell"/>
</dbReference>
<feature type="transmembrane region" description="Helical" evidence="5">
    <location>
        <begin position="72"/>
        <end position="91"/>
    </location>
</feature>
<feature type="transmembrane region" description="Helical" evidence="5">
    <location>
        <begin position="348"/>
        <end position="368"/>
    </location>
</feature>
<dbReference type="PANTHER" id="PTHR11814">
    <property type="entry name" value="SULFATE TRANSPORTER"/>
    <property type="match status" value="1"/>
</dbReference>
<evidence type="ECO:0000313" key="8">
    <source>
        <dbReference type="Proteomes" id="UP000753961"/>
    </source>
</evidence>
<dbReference type="InterPro" id="IPR002645">
    <property type="entry name" value="STAS_dom"/>
</dbReference>
<evidence type="ECO:0000313" key="7">
    <source>
        <dbReference type="EMBL" id="MBY5957999.1"/>
    </source>
</evidence>
<dbReference type="EMBL" id="JAHVHU010000007">
    <property type="protein sequence ID" value="MBY5957999.1"/>
    <property type="molecule type" value="Genomic_DNA"/>
</dbReference>
<evidence type="ECO:0000256" key="5">
    <source>
        <dbReference type="SAM" id="Phobius"/>
    </source>
</evidence>
<dbReference type="Pfam" id="PF01740">
    <property type="entry name" value="STAS"/>
    <property type="match status" value="1"/>
</dbReference>
<feature type="transmembrane region" description="Helical" evidence="5">
    <location>
        <begin position="21"/>
        <end position="43"/>
    </location>
</feature>
<organism evidence="7 8">
    <name type="scientific">Membranihabitans marinus</name>
    <dbReference type="NCBI Taxonomy" id="1227546"/>
    <lineage>
        <taxon>Bacteria</taxon>
        <taxon>Pseudomonadati</taxon>
        <taxon>Bacteroidota</taxon>
        <taxon>Saprospiria</taxon>
        <taxon>Saprospirales</taxon>
        <taxon>Saprospiraceae</taxon>
        <taxon>Membranihabitans</taxon>
    </lineage>
</organism>
<evidence type="ECO:0000256" key="2">
    <source>
        <dbReference type="ARBA" id="ARBA00022692"/>
    </source>
</evidence>
<evidence type="ECO:0000256" key="3">
    <source>
        <dbReference type="ARBA" id="ARBA00022989"/>
    </source>
</evidence>
<keyword evidence="2 5" id="KW-0812">Transmembrane</keyword>
<dbReference type="Gene3D" id="3.30.750.24">
    <property type="entry name" value="STAS domain"/>
    <property type="match status" value="1"/>
</dbReference>
<dbReference type="Pfam" id="PF00916">
    <property type="entry name" value="Sulfate_transp"/>
    <property type="match status" value="1"/>
</dbReference>
<dbReference type="AlphaFoldDB" id="A0A953HL96"/>
<dbReference type="PROSITE" id="PS01130">
    <property type="entry name" value="SLC26A"/>
    <property type="match status" value="1"/>
</dbReference>
<keyword evidence="3 5" id="KW-1133">Transmembrane helix</keyword>
<dbReference type="GO" id="GO:0008271">
    <property type="term" value="F:secondary active sulfate transmembrane transporter activity"/>
    <property type="evidence" value="ECO:0007669"/>
    <property type="project" value="InterPro"/>
</dbReference>
<feature type="transmembrane region" description="Helical" evidence="5">
    <location>
        <begin position="176"/>
        <end position="195"/>
    </location>
</feature>
<sequence>MSSVFPLAETLKHYDKKDFQADLYTGLTVGVLLIPQGMAYAMLAGMPPIYGLYAGLIPPVIYALFGSSPHLSVGPVAISSILLLAGVSRLAEVGSEHYISLVITAGLLIGVLELGMSVFKMGFFVNFISYPVIAGFTSAASIIIIITQLDDILGIQIPRFTHAYDTLLYAIQNLPYTHLLTLLIFGVSTGAILLIKRLGRFLPSALIVMAVATLLCYVFQLDQYGVAIIGSVPAGLPKWVWPDLSMSTIISLMPTVFTLLTIGIVASMSMAKAIETKHEYYDVQPDKELLGLGMAKIVGSFFQALPTDGSFSRSSIVSDSGGRTVMSSVIAAALVAISLMFFTVLLHYLPLAVLSAVIVVAVVGLFEYRQAISLWRTHRSDFLMMLTTFVVTLSVGIMEGVACGVMLSISVMLYRSTHPSVVELGRIKDSTRYRNLDRHEGAIKRSDIAIVRFDEQLYFANASFFKDSIKQCVKRHDRKKLKHVILDSSNIHSIDSTGIRVLKEVEQDLAQQNITLHLSNVIGPVRDILYKSNLLNEPDKHHMSVHEAVQFILENPTVPEVDYSRGAMQTNVVDDKPSKKS</sequence>
<reference evidence="7" key="1">
    <citation type="submission" date="2021-06" db="EMBL/GenBank/DDBJ databases">
        <title>44 bacteria genomes isolated from Dapeng, Shenzhen.</title>
        <authorList>
            <person name="Zheng W."/>
            <person name="Yu S."/>
            <person name="Huang Y."/>
        </authorList>
    </citation>
    <scope>NUCLEOTIDE SEQUENCE</scope>
    <source>
        <strain evidence="7">DP5N28-2</strain>
    </source>
</reference>
<name>A0A953HL96_9BACT</name>
<dbReference type="InterPro" id="IPR011547">
    <property type="entry name" value="SLC26A/SulP_dom"/>
</dbReference>
<protein>
    <submittedName>
        <fullName evidence="7">Sulfate permease</fullName>
    </submittedName>
</protein>
<feature type="transmembrane region" description="Helical" evidence="5">
    <location>
        <begin position="97"/>
        <end position="116"/>
    </location>
</feature>
<dbReference type="SUPFAM" id="SSF52091">
    <property type="entry name" value="SpoIIaa-like"/>
    <property type="match status" value="1"/>
</dbReference>
<dbReference type="InterPro" id="IPR036513">
    <property type="entry name" value="STAS_dom_sf"/>
</dbReference>
<dbReference type="InterPro" id="IPR018045">
    <property type="entry name" value="S04_transporter_CS"/>
</dbReference>
<comment type="subcellular location">
    <subcellularLocation>
        <location evidence="1">Membrane</location>
        <topology evidence="1">Multi-pass membrane protein</topology>
    </subcellularLocation>
</comment>
<feature type="transmembrane region" description="Helical" evidence="5">
    <location>
        <begin position="207"/>
        <end position="229"/>
    </location>
</feature>
<dbReference type="CDD" id="cd07042">
    <property type="entry name" value="STAS_SulP_like_sulfate_transporter"/>
    <property type="match status" value="1"/>
</dbReference>
<comment type="caution">
    <text evidence="7">The sequence shown here is derived from an EMBL/GenBank/DDBJ whole genome shotgun (WGS) entry which is preliminary data.</text>
</comment>
<dbReference type="NCBIfam" id="TIGR00815">
    <property type="entry name" value="sulP"/>
    <property type="match status" value="1"/>
</dbReference>
<keyword evidence="8" id="KW-1185">Reference proteome</keyword>
<evidence type="ECO:0000256" key="4">
    <source>
        <dbReference type="ARBA" id="ARBA00023136"/>
    </source>
</evidence>
<dbReference type="Proteomes" id="UP000753961">
    <property type="component" value="Unassembled WGS sequence"/>
</dbReference>
<gene>
    <name evidence="7" type="primary">sulP</name>
    <name evidence="7" type="ORF">KUV50_07655</name>
</gene>
<proteinExistence type="predicted"/>
<dbReference type="InterPro" id="IPR001902">
    <property type="entry name" value="SLC26A/SulP_fam"/>
</dbReference>
<dbReference type="PROSITE" id="PS50801">
    <property type="entry name" value="STAS"/>
    <property type="match status" value="1"/>
</dbReference>
<evidence type="ECO:0000256" key="1">
    <source>
        <dbReference type="ARBA" id="ARBA00004141"/>
    </source>
</evidence>
<accession>A0A953HL96</accession>
<feature type="transmembrane region" description="Helical" evidence="5">
    <location>
        <begin position="324"/>
        <end position="342"/>
    </location>
</feature>
<feature type="transmembrane region" description="Helical" evidence="5">
    <location>
        <begin position="123"/>
        <end position="146"/>
    </location>
</feature>
<feature type="transmembrane region" description="Helical" evidence="5">
    <location>
        <begin position="389"/>
        <end position="414"/>
    </location>
</feature>
<keyword evidence="4 5" id="KW-0472">Membrane</keyword>
<evidence type="ECO:0000259" key="6">
    <source>
        <dbReference type="PROSITE" id="PS50801"/>
    </source>
</evidence>
<feature type="transmembrane region" description="Helical" evidence="5">
    <location>
        <begin position="49"/>
        <end position="65"/>
    </location>
</feature>